<dbReference type="EMBL" id="ABWP01000050">
    <property type="protein sequence ID" value="EEA85151.1"/>
    <property type="molecule type" value="Genomic_DNA"/>
</dbReference>
<reference evidence="1 2" key="1">
    <citation type="submission" date="2008-09" db="EMBL/GenBank/DDBJ databases">
        <authorList>
            <person name="Fulton L."/>
            <person name="Clifton S."/>
            <person name="Fulton B."/>
            <person name="Xu J."/>
            <person name="Minx P."/>
            <person name="Pepin K.H."/>
            <person name="Johnson M."/>
            <person name="Thiruvilangam P."/>
            <person name="Bhonagiri V."/>
            <person name="Nash W.E."/>
            <person name="Mardis E.R."/>
            <person name="Wilson R.K."/>
        </authorList>
    </citation>
    <scope>NUCLEOTIDE SEQUENCE [LARGE SCALE GENOMIC DNA]</scope>
    <source>
        <strain evidence="1 2">DSM 13275</strain>
    </source>
</reference>
<gene>
    <name evidence="1" type="ORF">CLOHIR_01192</name>
</gene>
<protein>
    <submittedName>
        <fullName evidence="1">Uncharacterized protein</fullName>
    </submittedName>
</protein>
<dbReference type="HOGENOM" id="CLU_2750638_0_0_9"/>
<proteinExistence type="predicted"/>
<evidence type="ECO:0000313" key="1">
    <source>
        <dbReference type="EMBL" id="EEA85151.1"/>
    </source>
</evidence>
<accession>B6FZ88</accession>
<evidence type="ECO:0000313" key="2">
    <source>
        <dbReference type="Proteomes" id="UP000003178"/>
    </source>
</evidence>
<comment type="caution">
    <text evidence="1">The sequence shown here is derived from an EMBL/GenBank/DDBJ whole genome shotgun (WGS) entry which is preliminary data.</text>
</comment>
<dbReference type="Proteomes" id="UP000003178">
    <property type="component" value="Unassembled WGS sequence"/>
</dbReference>
<reference evidence="1 2" key="2">
    <citation type="submission" date="2008-10" db="EMBL/GenBank/DDBJ databases">
        <title>Draft genome sequence of Clostridium hiranonis (DSM 13275).</title>
        <authorList>
            <person name="Sudarsanam P."/>
            <person name="Ley R."/>
            <person name="Guruge J."/>
            <person name="Turnbaugh P.J."/>
            <person name="Mahowald M."/>
            <person name="Liep D."/>
            <person name="Gordon J."/>
        </authorList>
    </citation>
    <scope>NUCLEOTIDE SEQUENCE [LARGE SCALE GENOMIC DNA]</scope>
    <source>
        <strain evidence="1 2">DSM 13275</strain>
    </source>
</reference>
<keyword evidence="2" id="KW-1185">Reference proteome</keyword>
<dbReference type="STRING" id="500633.CLOHIR_01192"/>
<sequence>MTLSGNLFELSLKIEQFRNKLKLKIVYKILKIKKSNKIILKSNSSCDNLFSSIERKMRFCGKIKKMVKLL</sequence>
<name>B6FZ88_PEPHT</name>
<dbReference type="AlphaFoldDB" id="B6FZ88"/>
<organism evidence="1 2">
    <name type="scientific">Peptacetobacter hiranonis (strain DSM 13275 / JCM 10541 / KCTC 15199 / TO-931)</name>
    <name type="common">Clostridium hiranonis</name>
    <dbReference type="NCBI Taxonomy" id="500633"/>
    <lineage>
        <taxon>Bacteria</taxon>
        <taxon>Bacillati</taxon>
        <taxon>Bacillota</taxon>
        <taxon>Clostridia</taxon>
        <taxon>Peptostreptococcales</taxon>
        <taxon>Peptostreptococcaceae</taxon>
        <taxon>Peptacetobacter</taxon>
    </lineage>
</organism>